<name>A0A1H8A2U0_9FLAO</name>
<keyword evidence="2" id="KW-1185">Reference proteome</keyword>
<dbReference type="EMBL" id="FOBV01000005">
    <property type="protein sequence ID" value="SEM65030.1"/>
    <property type="molecule type" value="Genomic_DNA"/>
</dbReference>
<reference evidence="2" key="1">
    <citation type="submission" date="2016-10" db="EMBL/GenBank/DDBJ databases">
        <authorList>
            <person name="Varghese N."/>
            <person name="Submissions S."/>
        </authorList>
    </citation>
    <scope>NUCLEOTIDE SEQUENCE [LARGE SCALE GENOMIC DNA]</scope>
    <source>
        <strain evidence="2">DSM 17453</strain>
    </source>
</reference>
<organism evidence="1 2">
    <name type="scientific">Chryseobacterium taichungense</name>
    <dbReference type="NCBI Taxonomy" id="295069"/>
    <lineage>
        <taxon>Bacteria</taxon>
        <taxon>Pseudomonadati</taxon>
        <taxon>Bacteroidota</taxon>
        <taxon>Flavobacteriia</taxon>
        <taxon>Flavobacteriales</taxon>
        <taxon>Weeksellaceae</taxon>
        <taxon>Chryseobacterium group</taxon>
        <taxon>Chryseobacterium</taxon>
    </lineage>
</organism>
<evidence type="ECO:0000313" key="2">
    <source>
        <dbReference type="Proteomes" id="UP000199450"/>
    </source>
</evidence>
<dbReference type="STRING" id="295069.SAMN05421856_10572"/>
<dbReference type="RefSeq" id="WP_090000197.1">
    <property type="nucleotide sequence ID" value="NZ_FOBV01000005.1"/>
</dbReference>
<gene>
    <name evidence="1" type="ORF">SAMN05421856_10572</name>
</gene>
<sequence>MKKKKIDFEAEFWDSHQKHSCMTLIDAFFQMDDLPAVKEILCDVMNYSTQPKVLLKNNPYLVFHFYLCIRSFIRAGYLIQFKSKKWKVNDPPEYKSRLLQGLLSDKEYRNPFLVFQKAFKEFSLKEFEYFITEFIYFSLANSYDIPTDTNVAHFIHLTKMLDAAQIIRERGIEKIKKQNIKNKKIENEK</sequence>
<dbReference type="Proteomes" id="UP000199450">
    <property type="component" value="Unassembled WGS sequence"/>
</dbReference>
<accession>A0A1H8A2U0</accession>
<dbReference type="OrthoDB" id="1270082at2"/>
<dbReference type="AlphaFoldDB" id="A0A1H8A2U0"/>
<evidence type="ECO:0000313" key="1">
    <source>
        <dbReference type="EMBL" id="SEM65030.1"/>
    </source>
</evidence>
<proteinExistence type="predicted"/>
<protein>
    <submittedName>
        <fullName evidence="1">Uncharacterized protein</fullName>
    </submittedName>
</protein>